<accession>A0A9P0LAW2</accession>
<keyword evidence="5" id="KW-0378">Hydrolase</keyword>
<evidence type="ECO:0000256" key="6">
    <source>
        <dbReference type="ARBA" id="ARBA00022912"/>
    </source>
</evidence>
<feature type="compositionally biased region" description="Low complexity" evidence="9">
    <location>
        <begin position="617"/>
        <end position="629"/>
    </location>
</feature>
<dbReference type="EC" id="3.1.3.16" evidence="3"/>
<evidence type="ECO:0000256" key="9">
    <source>
        <dbReference type="SAM" id="MobiDB-lite"/>
    </source>
</evidence>
<dbReference type="InterPro" id="IPR043588">
    <property type="entry name" value="SSH-N"/>
</dbReference>
<dbReference type="GO" id="GO:0030837">
    <property type="term" value="P:negative regulation of actin filament polymerization"/>
    <property type="evidence" value="ECO:0007669"/>
    <property type="project" value="InterPro"/>
</dbReference>
<feature type="compositionally biased region" description="Basic and acidic residues" evidence="9">
    <location>
        <begin position="850"/>
        <end position="870"/>
    </location>
</feature>
<organism evidence="13 14">
    <name type="scientific">Acanthoscelides obtectus</name>
    <name type="common">Bean weevil</name>
    <name type="synonym">Bruchus obtectus</name>
    <dbReference type="NCBI Taxonomy" id="200917"/>
    <lineage>
        <taxon>Eukaryota</taxon>
        <taxon>Metazoa</taxon>
        <taxon>Ecdysozoa</taxon>
        <taxon>Arthropoda</taxon>
        <taxon>Hexapoda</taxon>
        <taxon>Insecta</taxon>
        <taxon>Pterygota</taxon>
        <taxon>Neoptera</taxon>
        <taxon>Endopterygota</taxon>
        <taxon>Coleoptera</taxon>
        <taxon>Polyphaga</taxon>
        <taxon>Cucujiformia</taxon>
        <taxon>Chrysomeloidea</taxon>
        <taxon>Chrysomelidae</taxon>
        <taxon>Bruchinae</taxon>
        <taxon>Bruchini</taxon>
        <taxon>Acanthoscelides</taxon>
    </lineage>
</organism>
<dbReference type="GO" id="GO:0004722">
    <property type="term" value="F:protein serine/threonine phosphatase activity"/>
    <property type="evidence" value="ECO:0007669"/>
    <property type="project" value="UniProtKB-EC"/>
</dbReference>
<dbReference type="InterPro" id="IPR000387">
    <property type="entry name" value="Tyr_Pase_dom"/>
</dbReference>
<gene>
    <name evidence="13" type="ORF">ACAOBT_LOCUS22149</name>
</gene>
<evidence type="ECO:0000313" key="14">
    <source>
        <dbReference type="Proteomes" id="UP001152888"/>
    </source>
</evidence>
<comment type="catalytic activity">
    <reaction evidence="8">
        <text>O-phospho-L-threonyl-[protein] + H2O = L-threonyl-[protein] + phosphate</text>
        <dbReference type="Rhea" id="RHEA:47004"/>
        <dbReference type="Rhea" id="RHEA-COMP:11060"/>
        <dbReference type="Rhea" id="RHEA-COMP:11605"/>
        <dbReference type="ChEBI" id="CHEBI:15377"/>
        <dbReference type="ChEBI" id="CHEBI:30013"/>
        <dbReference type="ChEBI" id="CHEBI:43474"/>
        <dbReference type="ChEBI" id="CHEBI:61977"/>
        <dbReference type="EC" id="3.1.3.16"/>
    </reaction>
</comment>
<evidence type="ECO:0000256" key="3">
    <source>
        <dbReference type="ARBA" id="ARBA00013081"/>
    </source>
</evidence>
<evidence type="ECO:0000259" key="10">
    <source>
        <dbReference type="PROSITE" id="PS50054"/>
    </source>
</evidence>
<dbReference type="AlphaFoldDB" id="A0A9P0LAW2"/>
<evidence type="ECO:0000256" key="5">
    <source>
        <dbReference type="ARBA" id="ARBA00022801"/>
    </source>
</evidence>
<evidence type="ECO:0000256" key="8">
    <source>
        <dbReference type="ARBA" id="ARBA00048336"/>
    </source>
</evidence>
<feature type="region of interest" description="Disordered" evidence="9">
    <location>
        <begin position="698"/>
        <end position="731"/>
    </location>
</feature>
<comment type="similarity">
    <text evidence="2">Belongs to the protein-tyrosine phosphatase family.</text>
</comment>
<dbReference type="InterPro" id="IPR016130">
    <property type="entry name" value="Tyr_Pase_AS"/>
</dbReference>
<evidence type="ECO:0000313" key="13">
    <source>
        <dbReference type="EMBL" id="CAH1994483.1"/>
    </source>
</evidence>
<keyword evidence="4" id="KW-0963">Cytoplasm</keyword>
<feature type="region of interest" description="Disordered" evidence="9">
    <location>
        <begin position="828"/>
        <end position="870"/>
    </location>
</feature>
<feature type="compositionally biased region" description="Polar residues" evidence="9">
    <location>
        <begin position="586"/>
        <end position="601"/>
    </location>
</feature>
<feature type="compositionally biased region" description="Polar residues" evidence="9">
    <location>
        <begin position="828"/>
        <end position="846"/>
    </location>
</feature>
<proteinExistence type="inferred from homology"/>
<dbReference type="Pfam" id="PF08766">
    <property type="entry name" value="DEK_C"/>
    <property type="match status" value="1"/>
</dbReference>
<keyword evidence="6" id="KW-0904">Protein phosphatase</keyword>
<feature type="region of interest" description="Disordered" evidence="9">
    <location>
        <begin position="515"/>
        <end position="554"/>
    </location>
</feature>
<dbReference type="Proteomes" id="UP001152888">
    <property type="component" value="Unassembled WGS sequence"/>
</dbReference>
<dbReference type="Pfam" id="PF23040">
    <property type="entry name" value="PH_SSH1-like_1st"/>
    <property type="match status" value="1"/>
</dbReference>
<sequence length="1163" mass="128307">MALVTVQRSPSSNNSPTDDRLLPSFNNEMETNRNRKSLSECYFAGKGTALVLPDASSSHGTASDASGGFPAGSSPLALRRSGAGLHDACDGAAPRRDGSADSGERRTKEAASAADQEDLEVAMRQANPSQSPTYGSSNIQRHLQSMFYLLRPEETLKMAVKLESVHPTRTRYLVVVSRMGTRGEESCLLGIDCNELTTVGLVLRVLANTQITLDGDGGFSVTVCDRHHIFKPVSVQAMWSALQTLHKVSGKARDQNYFQGGGTHGWVDYYEQRIHSDRSCLNEWHAMDNLESKRPPSPDSIRTKPTERKETEKVIRTTLKEIMMTVDLDEVTSKVIRSRLEEELDMDLDEYKSFIDQEMLVILGQMDAPTEIFDHVYLGSEWNASNYEELTKNGVGHILNVTREIDNFFPGTFDYLNVRVYDDERTDLLKHWDDTFKYITKAKSQGSKVLVHCKMGVSRSASVVIAYAMKAYNWDFNTALKHVKEKRSCIKPNHSFLLQLETYQGILDAMKNKEKLQRSKSETNLKSPNDTSSNTDGETSKHDKKTTSISESSTSTAQLMFKSYAELERRTGQELRRAGARPKSWSPENPKSWGTSATAAKSSPAFMSLEDLSQNGGSPSTAACPTTSSTGGGVNQATARHVLMPFDNGETYSVSPNQIVHLPGHDSGGGGTTGGGSNPSTVKVCVLNLATQFEKGESSCFTSSSDKDKEPWDPGEHTENQSTTTASTVTSDLCNSKTIVSSENIWTSTVRTETTSVVVHSNNSDDGVSKVPVRIEDPFSNHLDRVFDREEKRQLQTEDEQPARECPSRQSSWSSYDSAVVCELSRHSSWGSGDTRTLPSRNSSWGSYDMRPREKGMVKRSKQKIEEYSARKTSGSDSLASSCVSLAKTPSSETLLFDFAPDQSETNRTDPIAVSAKINIPQDDSSANSNSEAYSRLSISAPEPSSMEFVSQEGSLSLSASNVSPSVISTTQCSSVKQHRSFLENMQNNSSADNHNVKKVEGLLDSSGKVQNLKKEFEAKSNINCEQTEEVKKGGKSLPSSPVSVHQAKEENKEDFKSLIGMFENNHQVNKRPHRMTSRATNHHQHANTARYSCIEVSQRFYPEKSDKRPPIAPVVRTASPANLVATVITAAAKKKQQQYGKSHPLAKLNVRPRHNNPVYNTM</sequence>
<feature type="compositionally biased region" description="Polar residues" evidence="9">
    <location>
        <begin position="1"/>
        <end position="16"/>
    </location>
</feature>
<evidence type="ECO:0000259" key="11">
    <source>
        <dbReference type="PROSITE" id="PS50056"/>
    </source>
</evidence>
<dbReference type="PANTHER" id="PTHR45864:SF2">
    <property type="entry name" value="PROTEIN PHOSPHATASE SLINGSHOT"/>
    <property type="match status" value="1"/>
</dbReference>
<dbReference type="EMBL" id="CAKOFQ010007201">
    <property type="protein sequence ID" value="CAH1994483.1"/>
    <property type="molecule type" value="Genomic_DNA"/>
</dbReference>
<dbReference type="PROSITE" id="PS51998">
    <property type="entry name" value="DEK_C"/>
    <property type="match status" value="1"/>
</dbReference>
<dbReference type="InterPro" id="IPR014876">
    <property type="entry name" value="DEK_C"/>
</dbReference>
<evidence type="ECO:0000256" key="4">
    <source>
        <dbReference type="ARBA" id="ARBA00022490"/>
    </source>
</evidence>
<dbReference type="PROSITE" id="PS00383">
    <property type="entry name" value="TYR_PHOSPHATASE_1"/>
    <property type="match status" value="1"/>
</dbReference>
<keyword evidence="7" id="KW-0206">Cytoskeleton</keyword>
<feature type="domain" description="Tyrosine-protein phosphatase" evidence="10">
    <location>
        <begin position="368"/>
        <end position="509"/>
    </location>
</feature>
<evidence type="ECO:0000259" key="12">
    <source>
        <dbReference type="PROSITE" id="PS51998"/>
    </source>
</evidence>
<dbReference type="SUPFAM" id="SSF109715">
    <property type="entry name" value="DEK C-terminal domain"/>
    <property type="match status" value="1"/>
</dbReference>
<feature type="region of interest" description="Disordered" evidence="9">
    <location>
        <begin position="1028"/>
        <end position="1051"/>
    </location>
</feature>
<dbReference type="SUPFAM" id="SSF52799">
    <property type="entry name" value="(Phosphotyrosine protein) phosphatases II"/>
    <property type="match status" value="1"/>
</dbReference>
<feature type="compositionally biased region" description="Polar residues" evidence="9">
    <location>
        <begin position="55"/>
        <end position="64"/>
    </location>
</feature>
<feature type="compositionally biased region" description="Basic and acidic residues" evidence="9">
    <location>
        <begin position="87"/>
        <end position="109"/>
    </location>
</feature>
<dbReference type="PANTHER" id="PTHR45864">
    <property type="entry name" value="SLINGSHOT PROTEIN PHOSPHATASE HOMOLOG"/>
    <property type="match status" value="1"/>
</dbReference>
<dbReference type="GO" id="GO:0003779">
    <property type="term" value="F:actin binding"/>
    <property type="evidence" value="ECO:0007669"/>
    <property type="project" value="InterPro"/>
</dbReference>
<feature type="compositionally biased region" description="Basic and acidic residues" evidence="9">
    <location>
        <begin position="705"/>
        <end position="719"/>
    </location>
</feature>
<dbReference type="InterPro" id="IPR020422">
    <property type="entry name" value="TYR_PHOSPHATASE_DUAL_dom"/>
</dbReference>
<feature type="compositionally biased region" description="Polar residues" evidence="9">
    <location>
        <begin position="720"/>
        <end position="731"/>
    </location>
</feature>
<name>A0A9P0LAW2_ACAOB</name>
<dbReference type="SMART" id="SM00195">
    <property type="entry name" value="DSPc"/>
    <property type="match status" value="1"/>
</dbReference>
<comment type="caution">
    <text evidence="13">The sequence shown here is derived from an EMBL/GenBank/DDBJ whole genome shotgun (WGS) entry which is preliminary data.</text>
</comment>
<feature type="region of interest" description="Disordered" evidence="9">
    <location>
        <begin position="55"/>
        <end position="119"/>
    </location>
</feature>
<dbReference type="Gene3D" id="3.90.190.10">
    <property type="entry name" value="Protein tyrosine phosphatase superfamily"/>
    <property type="match status" value="1"/>
</dbReference>
<feature type="region of interest" description="Disordered" evidence="9">
    <location>
        <begin position="1"/>
        <end position="35"/>
    </location>
</feature>
<dbReference type="PROSITE" id="PS50056">
    <property type="entry name" value="TYR_PHOSPHATASE_2"/>
    <property type="match status" value="1"/>
</dbReference>
<feature type="compositionally biased region" description="Polar residues" evidence="9">
    <location>
        <begin position="524"/>
        <end position="537"/>
    </location>
</feature>
<evidence type="ECO:0000256" key="1">
    <source>
        <dbReference type="ARBA" id="ARBA00004245"/>
    </source>
</evidence>
<feature type="region of interest" description="Disordered" evidence="9">
    <location>
        <begin position="289"/>
        <end position="310"/>
    </location>
</feature>
<keyword evidence="14" id="KW-1185">Reference proteome</keyword>
<comment type="subcellular location">
    <subcellularLocation>
        <location evidence="1">Cytoplasm</location>
        <location evidence="1">Cytoskeleton</location>
    </subcellularLocation>
</comment>
<dbReference type="GO" id="GO:0005856">
    <property type="term" value="C:cytoskeleton"/>
    <property type="evidence" value="ECO:0007669"/>
    <property type="project" value="UniProtKB-SubCell"/>
</dbReference>
<dbReference type="PROSITE" id="PS50054">
    <property type="entry name" value="TYR_PHOSPHATASE_DUAL"/>
    <property type="match status" value="1"/>
</dbReference>
<dbReference type="InterPro" id="IPR000340">
    <property type="entry name" value="Dual-sp_phosphatase_cat-dom"/>
</dbReference>
<dbReference type="OrthoDB" id="5779068at2759"/>
<dbReference type="InterPro" id="IPR029021">
    <property type="entry name" value="Prot-tyrosine_phosphatase-like"/>
</dbReference>
<reference evidence="13" key="1">
    <citation type="submission" date="2022-03" db="EMBL/GenBank/DDBJ databases">
        <authorList>
            <person name="Sayadi A."/>
        </authorList>
    </citation>
    <scope>NUCLEOTIDE SEQUENCE</scope>
</reference>
<feature type="compositionally biased region" description="Basic and acidic residues" evidence="9">
    <location>
        <begin position="791"/>
        <end position="807"/>
    </location>
</feature>
<feature type="domain" description="Tyrosine specific protein phosphatases" evidence="11">
    <location>
        <begin position="430"/>
        <end position="487"/>
    </location>
</feature>
<feature type="region of interest" description="Disordered" evidence="9">
    <location>
        <begin position="791"/>
        <end position="811"/>
    </location>
</feature>
<evidence type="ECO:0000256" key="7">
    <source>
        <dbReference type="ARBA" id="ARBA00023212"/>
    </source>
</evidence>
<feature type="domain" description="DEK-C" evidence="12">
    <location>
        <begin position="309"/>
        <end position="364"/>
    </location>
</feature>
<dbReference type="Pfam" id="PF00782">
    <property type="entry name" value="DSPc"/>
    <property type="match status" value="1"/>
</dbReference>
<evidence type="ECO:0000256" key="2">
    <source>
        <dbReference type="ARBA" id="ARBA00009580"/>
    </source>
</evidence>
<dbReference type="InterPro" id="IPR043587">
    <property type="entry name" value="Phosphatase_SSH-like"/>
</dbReference>
<protein>
    <recommendedName>
        <fullName evidence="3">protein-serine/threonine phosphatase</fullName>
        <ecNumber evidence="3">3.1.3.16</ecNumber>
    </recommendedName>
</protein>
<dbReference type="FunFam" id="3.90.190.10:FF:000004">
    <property type="entry name" value="Protein phosphatase Slingshot homolog 2"/>
    <property type="match status" value="1"/>
</dbReference>
<feature type="region of interest" description="Disordered" evidence="9">
    <location>
        <begin position="570"/>
        <end position="634"/>
    </location>
</feature>
<dbReference type="Gene3D" id="1.10.10.60">
    <property type="entry name" value="Homeodomain-like"/>
    <property type="match status" value="1"/>
</dbReference>